<protein>
    <submittedName>
        <fullName evidence="4">Uncharacterized protein</fullName>
    </submittedName>
</protein>
<evidence type="ECO:0000256" key="3">
    <source>
        <dbReference type="SAM" id="MobiDB-lite"/>
    </source>
</evidence>
<dbReference type="AlphaFoldDB" id="A0A218X2J3"/>
<feature type="region of interest" description="Disordered" evidence="3">
    <location>
        <begin position="354"/>
        <end position="377"/>
    </location>
</feature>
<organism evidence="4 5">
    <name type="scientific">Punica granatum</name>
    <name type="common">Pomegranate</name>
    <dbReference type="NCBI Taxonomy" id="22663"/>
    <lineage>
        <taxon>Eukaryota</taxon>
        <taxon>Viridiplantae</taxon>
        <taxon>Streptophyta</taxon>
        <taxon>Embryophyta</taxon>
        <taxon>Tracheophyta</taxon>
        <taxon>Spermatophyta</taxon>
        <taxon>Magnoliopsida</taxon>
        <taxon>eudicotyledons</taxon>
        <taxon>Gunneridae</taxon>
        <taxon>Pentapetalae</taxon>
        <taxon>rosids</taxon>
        <taxon>malvids</taxon>
        <taxon>Myrtales</taxon>
        <taxon>Lythraceae</taxon>
        <taxon>Punica</taxon>
    </lineage>
</organism>
<evidence type="ECO:0000313" key="5">
    <source>
        <dbReference type="Proteomes" id="UP000197138"/>
    </source>
</evidence>
<feature type="compositionally biased region" description="Basic and acidic residues" evidence="3">
    <location>
        <begin position="294"/>
        <end position="312"/>
    </location>
</feature>
<name>A0A218X2J3_PUNGR</name>
<proteinExistence type="inferred from homology"/>
<dbReference type="SUPFAM" id="SSF53756">
    <property type="entry name" value="UDP-Glycosyltransferase/glycogen phosphorylase"/>
    <property type="match status" value="1"/>
</dbReference>
<feature type="compositionally biased region" description="Basic and acidic residues" evidence="3">
    <location>
        <begin position="364"/>
        <end position="377"/>
    </location>
</feature>
<keyword evidence="2" id="KW-0328">Glycosyltransferase</keyword>
<keyword evidence="2" id="KW-0808">Transferase</keyword>
<dbReference type="GO" id="GO:0035251">
    <property type="term" value="F:UDP-glucosyltransferase activity"/>
    <property type="evidence" value="ECO:0007669"/>
    <property type="project" value="TreeGrafter"/>
</dbReference>
<gene>
    <name evidence="4" type="ORF">CDL15_Pgr003389</name>
</gene>
<dbReference type="PANTHER" id="PTHR48047">
    <property type="entry name" value="GLYCOSYLTRANSFERASE"/>
    <property type="match status" value="1"/>
</dbReference>
<dbReference type="PANTHER" id="PTHR48047:SF45">
    <property type="entry name" value="SCOPOLETIN GLUCOSYLTRANSFERASE-LIKE"/>
    <property type="match status" value="1"/>
</dbReference>
<feature type="region of interest" description="Disordered" evidence="3">
    <location>
        <begin position="287"/>
        <end position="325"/>
    </location>
</feature>
<dbReference type="Gene3D" id="3.40.50.2000">
    <property type="entry name" value="Glycogen Phosphorylase B"/>
    <property type="match status" value="3"/>
</dbReference>
<dbReference type="EMBL" id="MTKT01002492">
    <property type="protein sequence ID" value="OWM79217.1"/>
    <property type="molecule type" value="Genomic_DNA"/>
</dbReference>
<evidence type="ECO:0000256" key="1">
    <source>
        <dbReference type="ARBA" id="ARBA00009995"/>
    </source>
</evidence>
<evidence type="ECO:0000313" key="4">
    <source>
        <dbReference type="EMBL" id="OWM79217.1"/>
    </source>
</evidence>
<reference evidence="5" key="1">
    <citation type="journal article" date="2017" name="Plant J.">
        <title>The pomegranate (Punica granatum L.) genome and the genomics of punicalagin biosynthesis.</title>
        <authorList>
            <person name="Qin G."/>
            <person name="Xu C."/>
            <person name="Ming R."/>
            <person name="Tang H."/>
            <person name="Guyot R."/>
            <person name="Kramer E.M."/>
            <person name="Hu Y."/>
            <person name="Yi X."/>
            <person name="Qi Y."/>
            <person name="Xu X."/>
            <person name="Gao Z."/>
            <person name="Pan H."/>
            <person name="Jian J."/>
            <person name="Tian Y."/>
            <person name="Yue Z."/>
            <person name="Xu Y."/>
        </authorList>
    </citation>
    <scope>NUCLEOTIDE SEQUENCE [LARGE SCALE GENOMIC DNA]</scope>
    <source>
        <strain evidence="5">cv. Dabenzi</strain>
    </source>
</reference>
<accession>A0A218X2J3</accession>
<dbReference type="Proteomes" id="UP000197138">
    <property type="component" value="Unassembled WGS sequence"/>
</dbReference>
<evidence type="ECO:0000256" key="2">
    <source>
        <dbReference type="ARBA" id="ARBA00022676"/>
    </source>
</evidence>
<comment type="similarity">
    <text evidence="1">Belongs to the UDP-glycosyltransferase family.</text>
</comment>
<sequence>MNGTDNSTSKLQFFFFPFTAKGHVILMIDMAKLFSMRGVKSTLLAAHYNELPIQRSIERTQKLGFNICIVTIKLPESTTSLDMRQKLRMLDKQLKELMEEHRPNCLISDTLLDNSAKTEIVIWSFEELEGLRFEARKSEEGNKRVHILLQTRLPNFIREETDNAKFYFEMMDAELRSYGEVMNSFYELEPDCADHYGNALGRRSWRVCPVSLCNKGIMDNLGIGNKANIDEYDCLKRLDSKETDSVVNICFGSMTDFSVSKLHEIALGLEAAGQQFVWVVKKDESVEEGDESVEEGKEEWLPQGEDAREGPKYKGVGSPSADSRPQGSWWICDALWVELDSRRHLCRGAMVTWPVAGEGGEGSEESHGGKRSKGDEG</sequence>
<comment type="caution">
    <text evidence="4">The sequence shown here is derived from an EMBL/GenBank/DDBJ whole genome shotgun (WGS) entry which is preliminary data.</text>
</comment>